<reference evidence="9 10" key="1">
    <citation type="submission" date="2019-11" db="EMBL/GenBank/DDBJ databases">
        <title>Comparative genomics of hydrocarbon-degrading Desulfosarcina strains.</title>
        <authorList>
            <person name="Watanabe M."/>
            <person name="Kojima H."/>
            <person name="Fukui M."/>
        </authorList>
    </citation>
    <scope>NUCLEOTIDE SEQUENCE [LARGE SCALE GENOMIC DNA]</scope>
    <source>
        <strain evidence="10">oXyS1</strain>
    </source>
</reference>
<evidence type="ECO:0000256" key="3">
    <source>
        <dbReference type="ARBA" id="ARBA00022679"/>
    </source>
</evidence>
<gene>
    <name evidence="9" type="ORF">DSCOOX_65370</name>
</gene>
<dbReference type="SUPFAM" id="SSF55874">
    <property type="entry name" value="ATPase domain of HSP90 chaperone/DNA topoisomerase II/histidine kinase"/>
    <property type="match status" value="1"/>
</dbReference>
<dbReference type="PROSITE" id="PS50109">
    <property type="entry name" value="HIS_KIN"/>
    <property type="match status" value="1"/>
</dbReference>
<dbReference type="InterPro" id="IPR003594">
    <property type="entry name" value="HATPase_dom"/>
</dbReference>
<dbReference type="GO" id="GO:0005524">
    <property type="term" value="F:ATP binding"/>
    <property type="evidence" value="ECO:0007669"/>
    <property type="project" value="UniProtKB-KW"/>
</dbReference>
<proteinExistence type="predicted"/>
<dbReference type="Proteomes" id="UP000422108">
    <property type="component" value="Chromosome"/>
</dbReference>
<evidence type="ECO:0000256" key="2">
    <source>
        <dbReference type="ARBA" id="ARBA00012438"/>
    </source>
</evidence>
<dbReference type="GO" id="GO:0004673">
    <property type="term" value="F:protein histidine kinase activity"/>
    <property type="evidence" value="ECO:0007669"/>
    <property type="project" value="UniProtKB-EC"/>
</dbReference>
<dbReference type="InterPro" id="IPR005467">
    <property type="entry name" value="His_kinase_dom"/>
</dbReference>
<dbReference type="RefSeq" id="WP_162459228.1">
    <property type="nucleotide sequence ID" value="NZ_AP021879.1"/>
</dbReference>
<evidence type="ECO:0000256" key="7">
    <source>
        <dbReference type="ARBA" id="ARBA00023012"/>
    </source>
</evidence>
<evidence type="ECO:0000259" key="8">
    <source>
        <dbReference type="PROSITE" id="PS50109"/>
    </source>
</evidence>
<organism evidence="9 10">
    <name type="scientific">Desulfosarcina ovata subsp. ovata</name>
    <dbReference type="NCBI Taxonomy" id="2752305"/>
    <lineage>
        <taxon>Bacteria</taxon>
        <taxon>Pseudomonadati</taxon>
        <taxon>Thermodesulfobacteriota</taxon>
        <taxon>Desulfobacteria</taxon>
        <taxon>Desulfobacterales</taxon>
        <taxon>Desulfosarcinaceae</taxon>
        <taxon>Desulfosarcina</taxon>
    </lineage>
</organism>
<protein>
    <recommendedName>
        <fullName evidence="2">histidine kinase</fullName>
        <ecNumber evidence="2">2.7.13.3</ecNumber>
    </recommendedName>
</protein>
<dbReference type="InterPro" id="IPR004358">
    <property type="entry name" value="Sig_transdc_His_kin-like_C"/>
</dbReference>
<keyword evidence="4" id="KW-0547">Nucleotide-binding</keyword>
<sequence>MYRNQHTILTASDDRAYEIVTGRYAMLSVRDTGHGMDADTRKKIFEPFFTTKPEGQGTGLELASTYGIVKNHKGYIDVFSKPGAGSQFNVLLPSAQAALQPQARSGWE</sequence>
<dbReference type="InterPro" id="IPR036890">
    <property type="entry name" value="HATPase_C_sf"/>
</dbReference>
<evidence type="ECO:0000313" key="9">
    <source>
        <dbReference type="EMBL" id="BBO93357.1"/>
    </source>
</evidence>
<accession>A0A5K8AKV1</accession>
<feature type="domain" description="Histidine kinase" evidence="8">
    <location>
        <begin position="1"/>
        <end position="96"/>
    </location>
</feature>
<evidence type="ECO:0000256" key="1">
    <source>
        <dbReference type="ARBA" id="ARBA00000085"/>
    </source>
</evidence>
<evidence type="ECO:0000256" key="6">
    <source>
        <dbReference type="ARBA" id="ARBA00022840"/>
    </source>
</evidence>
<keyword evidence="3" id="KW-0808">Transferase</keyword>
<dbReference type="Pfam" id="PF02518">
    <property type="entry name" value="HATPase_c"/>
    <property type="match status" value="1"/>
</dbReference>
<dbReference type="EMBL" id="AP021879">
    <property type="protein sequence ID" value="BBO93357.1"/>
    <property type="molecule type" value="Genomic_DNA"/>
</dbReference>
<evidence type="ECO:0000256" key="5">
    <source>
        <dbReference type="ARBA" id="ARBA00022777"/>
    </source>
</evidence>
<dbReference type="GO" id="GO:0000160">
    <property type="term" value="P:phosphorelay signal transduction system"/>
    <property type="evidence" value="ECO:0007669"/>
    <property type="project" value="UniProtKB-KW"/>
</dbReference>
<comment type="catalytic activity">
    <reaction evidence="1">
        <text>ATP + protein L-histidine = ADP + protein N-phospho-L-histidine.</text>
        <dbReference type="EC" id="2.7.13.3"/>
    </reaction>
</comment>
<evidence type="ECO:0000256" key="4">
    <source>
        <dbReference type="ARBA" id="ARBA00022741"/>
    </source>
</evidence>
<keyword evidence="5" id="KW-0418">Kinase</keyword>
<dbReference type="PANTHER" id="PTHR43065">
    <property type="entry name" value="SENSOR HISTIDINE KINASE"/>
    <property type="match status" value="1"/>
</dbReference>
<keyword evidence="7" id="KW-0902">Two-component regulatory system</keyword>
<keyword evidence="10" id="KW-1185">Reference proteome</keyword>
<dbReference type="EC" id="2.7.13.3" evidence="2"/>
<dbReference type="Gene3D" id="3.30.565.10">
    <property type="entry name" value="Histidine kinase-like ATPase, C-terminal domain"/>
    <property type="match status" value="1"/>
</dbReference>
<dbReference type="SMART" id="SM00387">
    <property type="entry name" value="HATPase_c"/>
    <property type="match status" value="1"/>
</dbReference>
<dbReference type="PANTHER" id="PTHR43065:SF46">
    <property type="entry name" value="C4-DICARBOXYLATE TRANSPORT SENSOR PROTEIN DCTB"/>
    <property type="match status" value="1"/>
</dbReference>
<keyword evidence="6" id="KW-0067">ATP-binding</keyword>
<name>A0A5K8AKV1_9BACT</name>
<dbReference type="AlphaFoldDB" id="A0A5K8AKV1"/>
<evidence type="ECO:0000313" key="10">
    <source>
        <dbReference type="Proteomes" id="UP000422108"/>
    </source>
</evidence>
<dbReference type="PRINTS" id="PR00344">
    <property type="entry name" value="BCTRLSENSOR"/>
</dbReference>